<dbReference type="PROSITE" id="PS00636">
    <property type="entry name" value="DNAJ_1"/>
    <property type="match status" value="1"/>
</dbReference>
<dbReference type="Pfam" id="PF00226">
    <property type="entry name" value="DnaJ"/>
    <property type="match status" value="1"/>
</dbReference>
<dbReference type="SMART" id="SM00271">
    <property type="entry name" value="DnaJ"/>
    <property type="match status" value="1"/>
</dbReference>
<evidence type="ECO:0000256" key="1">
    <source>
        <dbReference type="ARBA" id="ARBA00023186"/>
    </source>
</evidence>
<feature type="compositionally biased region" description="Low complexity" evidence="2">
    <location>
        <begin position="317"/>
        <end position="330"/>
    </location>
</feature>
<keyword evidence="5" id="KW-1185">Reference proteome</keyword>
<evidence type="ECO:0000313" key="5">
    <source>
        <dbReference type="Proteomes" id="UP000037069"/>
    </source>
</evidence>
<organism evidence="4 5">
    <name type="scientific">Lucilia cuprina</name>
    <name type="common">Green bottle fly</name>
    <name type="synonym">Australian sheep blowfly</name>
    <dbReference type="NCBI Taxonomy" id="7375"/>
    <lineage>
        <taxon>Eukaryota</taxon>
        <taxon>Metazoa</taxon>
        <taxon>Ecdysozoa</taxon>
        <taxon>Arthropoda</taxon>
        <taxon>Hexapoda</taxon>
        <taxon>Insecta</taxon>
        <taxon>Pterygota</taxon>
        <taxon>Neoptera</taxon>
        <taxon>Endopterygota</taxon>
        <taxon>Diptera</taxon>
        <taxon>Brachycera</taxon>
        <taxon>Muscomorpha</taxon>
        <taxon>Oestroidea</taxon>
        <taxon>Calliphoridae</taxon>
        <taxon>Luciliinae</taxon>
        <taxon>Lucilia</taxon>
    </lineage>
</organism>
<evidence type="ECO:0000259" key="3">
    <source>
        <dbReference type="PROSITE" id="PS50076"/>
    </source>
</evidence>
<dbReference type="PRINTS" id="PR00625">
    <property type="entry name" value="JDOMAIN"/>
</dbReference>
<dbReference type="GO" id="GO:0051082">
    <property type="term" value="F:unfolded protein binding"/>
    <property type="evidence" value="ECO:0007669"/>
    <property type="project" value="InterPro"/>
</dbReference>
<dbReference type="Gene3D" id="1.10.287.110">
    <property type="entry name" value="DnaJ domain"/>
    <property type="match status" value="1"/>
</dbReference>
<dbReference type="InterPro" id="IPR036869">
    <property type="entry name" value="J_dom_sf"/>
</dbReference>
<dbReference type="PANTHER" id="PTHR45168:SF3">
    <property type="entry name" value="DNAJ HEAT SHOCK PROTEIN FAMILY (HSP40) MEMBER B2"/>
    <property type="match status" value="1"/>
</dbReference>
<name>A0A0L0BSR2_LUCCU</name>
<feature type="region of interest" description="Disordered" evidence="2">
    <location>
        <begin position="317"/>
        <end position="344"/>
    </location>
</feature>
<dbReference type="STRING" id="7375.A0A0L0BSR2"/>
<dbReference type="Proteomes" id="UP000037069">
    <property type="component" value="Unassembled WGS sequence"/>
</dbReference>
<dbReference type="PANTHER" id="PTHR45168">
    <property type="entry name" value="DNAJ HOMOLOG SUBFAMILY B MEMBER 2"/>
    <property type="match status" value="1"/>
</dbReference>
<dbReference type="OrthoDB" id="10250354at2759"/>
<dbReference type="PROSITE" id="PS50076">
    <property type="entry name" value="DNAJ_2"/>
    <property type="match status" value="1"/>
</dbReference>
<dbReference type="InterPro" id="IPR001623">
    <property type="entry name" value="DnaJ_domain"/>
</dbReference>
<feature type="non-terminal residue" evidence="4">
    <location>
        <position position="1"/>
    </location>
</feature>
<dbReference type="CDD" id="cd06257">
    <property type="entry name" value="DnaJ"/>
    <property type="match status" value="1"/>
</dbReference>
<feature type="domain" description="J" evidence="3">
    <location>
        <begin position="105"/>
        <end position="171"/>
    </location>
</feature>
<gene>
    <name evidence="4" type="ORF">FF38_06403</name>
</gene>
<keyword evidence="1" id="KW-0143">Chaperone</keyword>
<dbReference type="InterPro" id="IPR018253">
    <property type="entry name" value="DnaJ_domain_CS"/>
</dbReference>
<dbReference type="SUPFAM" id="SSF46565">
    <property type="entry name" value="Chaperone J-domain"/>
    <property type="match status" value="1"/>
</dbReference>
<comment type="caution">
    <text evidence="4">The sequence shown here is derived from an EMBL/GenBank/DDBJ whole genome shotgun (WGS) entry which is preliminary data.</text>
</comment>
<evidence type="ECO:0000313" key="4">
    <source>
        <dbReference type="EMBL" id="KNC23056.1"/>
    </source>
</evidence>
<accession>A0A0L0BSR2</accession>
<dbReference type="GO" id="GO:0030544">
    <property type="term" value="F:Hsp70 protein binding"/>
    <property type="evidence" value="ECO:0007669"/>
    <property type="project" value="InterPro"/>
</dbReference>
<protein>
    <recommendedName>
        <fullName evidence="3">J domain-containing protein</fullName>
    </recommendedName>
</protein>
<dbReference type="EMBL" id="JRES01001421">
    <property type="protein sequence ID" value="KNC23056.1"/>
    <property type="molecule type" value="Genomic_DNA"/>
</dbReference>
<dbReference type="InterPro" id="IPR043183">
    <property type="entry name" value="DNJB2/6-like"/>
</dbReference>
<dbReference type="OMA" id="NAHAVRC"/>
<proteinExistence type="predicted"/>
<dbReference type="AlphaFoldDB" id="A0A0L0BSR2"/>
<sequence>PGNTRGIGHLFIPRDCNNTKAEVSPRGQTRAPHNLVLWVASCPQDYVLAGQLVEVPSGSTYWLWFKPKFAGRLWKRNRFFTNLAWVFCSISSTSLLYALPNNEATFHNVLQSDIAELNAHAVRCYRKLALKWHPDKNPDNLDEANKRFRELSEAYEVLSDERKRKIYDSRSTLHKSSYSNSSSYSSTNGYGGTNGYGSGYRYRTTGAKDYDDYIPSYGSSKRGNRYQTFTFRNLFESTPFHKLFEKKRRVYDQYGKEGLLGDRGHHRSSRHHTHDFDDFDIMGGFPFVFRPPEEVFREFFGGNSPFADLFRDVHYSSQQGSRRANGSSGSRSHHHHHGANAKLTSPFSSPMLNYSMMDFLMPNNGFTSFSSYSSMSNGSGRTNGAGTNGAVKRTSTSTTFVNGKKLMTKRVYENGKETVFSYENDVLKSKTVNGVAQKLSSITN</sequence>
<evidence type="ECO:0000256" key="2">
    <source>
        <dbReference type="SAM" id="MobiDB-lite"/>
    </source>
</evidence>
<reference evidence="4 5" key="1">
    <citation type="journal article" date="2015" name="Nat. Commun.">
        <title>Lucilia cuprina genome unlocks parasitic fly biology to underpin future interventions.</title>
        <authorList>
            <person name="Anstead C.A."/>
            <person name="Korhonen P.K."/>
            <person name="Young N.D."/>
            <person name="Hall R.S."/>
            <person name="Jex A.R."/>
            <person name="Murali S.C."/>
            <person name="Hughes D.S."/>
            <person name="Lee S.F."/>
            <person name="Perry T."/>
            <person name="Stroehlein A.J."/>
            <person name="Ansell B.R."/>
            <person name="Breugelmans B."/>
            <person name="Hofmann A."/>
            <person name="Qu J."/>
            <person name="Dugan S."/>
            <person name="Lee S.L."/>
            <person name="Chao H."/>
            <person name="Dinh H."/>
            <person name="Han Y."/>
            <person name="Doddapaneni H.V."/>
            <person name="Worley K.C."/>
            <person name="Muzny D.M."/>
            <person name="Ioannidis P."/>
            <person name="Waterhouse R.M."/>
            <person name="Zdobnov E.M."/>
            <person name="James P.J."/>
            <person name="Bagnall N.H."/>
            <person name="Kotze A.C."/>
            <person name="Gibbs R.A."/>
            <person name="Richards S."/>
            <person name="Batterham P."/>
            <person name="Gasser R.B."/>
        </authorList>
    </citation>
    <scope>NUCLEOTIDE SEQUENCE [LARGE SCALE GENOMIC DNA]</scope>
    <source>
        <strain evidence="4 5">LS</strain>
        <tissue evidence="4">Full body</tissue>
    </source>
</reference>